<sequence>MSDSERGGATSVELALLWSGTLALVLVGVQAAILAMASQLALSAAEDGLRAGRYRGIESPDVARQAAAAFANRTTGNLLREVEAEAHEEPGGRLTVTVSASVAAVLPGLPLTVTRRATGALERPAA</sequence>
<dbReference type="AlphaFoldDB" id="A0A9W6KZ07"/>
<accession>A0A9W6KZ07</accession>
<protein>
    <recommendedName>
        <fullName evidence="3">TadE-like protein</fullName>
    </recommendedName>
</protein>
<dbReference type="Proteomes" id="UP001143463">
    <property type="component" value="Unassembled WGS sequence"/>
</dbReference>
<reference evidence="1" key="1">
    <citation type="journal article" date="2014" name="Int. J. Syst. Evol. Microbiol.">
        <title>Complete genome sequence of Corynebacterium casei LMG S-19264T (=DSM 44701T), isolated from a smear-ripened cheese.</title>
        <authorList>
            <consortium name="US DOE Joint Genome Institute (JGI-PGF)"/>
            <person name="Walter F."/>
            <person name="Albersmeier A."/>
            <person name="Kalinowski J."/>
            <person name="Ruckert C."/>
        </authorList>
    </citation>
    <scope>NUCLEOTIDE SEQUENCE</scope>
    <source>
        <strain evidence="1">VKM Ac-1069</strain>
    </source>
</reference>
<gene>
    <name evidence="1" type="ORF">GCM10017577_10320</name>
</gene>
<proteinExistence type="predicted"/>
<reference evidence="1" key="2">
    <citation type="submission" date="2023-01" db="EMBL/GenBank/DDBJ databases">
        <authorList>
            <person name="Sun Q."/>
            <person name="Evtushenko L."/>
        </authorList>
    </citation>
    <scope>NUCLEOTIDE SEQUENCE</scope>
    <source>
        <strain evidence="1">VKM Ac-1069</strain>
    </source>
</reference>
<evidence type="ECO:0000313" key="2">
    <source>
        <dbReference type="Proteomes" id="UP001143463"/>
    </source>
</evidence>
<comment type="caution">
    <text evidence="1">The sequence shown here is derived from an EMBL/GenBank/DDBJ whole genome shotgun (WGS) entry which is preliminary data.</text>
</comment>
<organism evidence="1 2">
    <name type="scientific">Pseudonocardia halophobica</name>
    <dbReference type="NCBI Taxonomy" id="29401"/>
    <lineage>
        <taxon>Bacteria</taxon>
        <taxon>Bacillati</taxon>
        <taxon>Actinomycetota</taxon>
        <taxon>Actinomycetes</taxon>
        <taxon>Pseudonocardiales</taxon>
        <taxon>Pseudonocardiaceae</taxon>
        <taxon>Pseudonocardia</taxon>
    </lineage>
</organism>
<name>A0A9W6KZ07_9PSEU</name>
<evidence type="ECO:0000313" key="1">
    <source>
        <dbReference type="EMBL" id="GLL09892.1"/>
    </source>
</evidence>
<evidence type="ECO:0008006" key="3">
    <source>
        <dbReference type="Google" id="ProtNLM"/>
    </source>
</evidence>
<keyword evidence="2" id="KW-1185">Reference proteome</keyword>
<dbReference type="EMBL" id="BSFQ01000003">
    <property type="protein sequence ID" value="GLL09892.1"/>
    <property type="molecule type" value="Genomic_DNA"/>
</dbReference>
<dbReference type="RefSeq" id="WP_051737147.1">
    <property type="nucleotide sequence ID" value="NZ_BAAAUZ010000011.1"/>
</dbReference>